<evidence type="ECO:0000313" key="2">
    <source>
        <dbReference type="EMBL" id="SEN27659.1"/>
    </source>
</evidence>
<organism evidence="2 3">
    <name type="scientific">Lihuaxuella thermophila</name>
    <dbReference type="NCBI Taxonomy" id="1173111"/>
    <lineage>
        <taxon>Bacteria</taxon>
        <taxon>Bacillati</taxon>
        <taxon>Bacillota</taxon>
        <taxon>Bacilli</taxon>
        <taxon>Bacillales</taxon>
        <taxon>Thermoactinomycetaceae</taxon>
        <taxon>Lihuaxuella</taxon>
    </lineage>
</organism>
<feature type="transmembrane region" description="Helical" evidence="1">
    <location>
        <begin position="28"/>
        <end position="48"/>
    </location>
</feature>
<keyword evidence="3" id="KW-1185">Reference proteome</keyword>
<name>A0A1H8F7E8_9BACL</name>
<keyword evidence="1" id="KW-0812">Transmembrane</keyword>
<keyword evidence="1" id="KW-0472">Membrane</keyword>
<proteinExistence type="predicted"/>
<keyword evidence="1" id="KW-1133">Transmembrane helix</keyword>
<dbReference type="Proteomes" id="UP000199695">
    <property type="component" value="Unassembled WGS sequence"/>
</dbReference>
<dbReference type="AlphaFoldDB" id="A0A1H8F7E8"/>
<evidence type="ECO:0000256" key="1">
    <source>
        <dbReference type="SAM" id="Phobius"/>
    </source>
</evidence>
<evidence type="ECO:0000313" key="3">
    <source>
        <dbReference type="Proteomes" id="UP000199695"/>
    </source>
</evidence>
<accession>A0A1H8F7E8</accession>
<reference evidence="2 3" key="1">
    <citation type="submission" date="2016-10" db="EMBL/GenBank/DDBJ databases">
        <authorList>
            <person name="de Groot N.N."/>
        </authorList>
    </citation>
    <scope>NUCLEOTIDE SEQUENCE [LARGE SCALE GENOMIC DNA]</scope>
    <source>
        <strain evidence="2 3">DSM 46701</strain>
    </source>
</reference>
<dbReference type="STRING" id="1173111.SAMN05444955_10851"/>
<gene>
    <name evidence="2" type="ORF">SAMN05444955_10851</name>
</gene>
<sequence>MELMIILFLLVLINVLIAIGRQQQRKWLRFLLTSVSFILLLITLLFVLKALS</sequence>
<dbReference type="EMBL" id="FOCQ01000008">
    <property type="protein sequence ID" value="SEN27659.1"/>
    <property type="molecule type" value="Genomic_DNA"/>
</dbReference>
<protein>
    <submittedName>
        <fullName evidence="2">Uncharacterized protein</fullName>
    </submittedName>
</protein>